<keyword evidence="2" id="KW-1185">Reference proteome</keyword>
<name>A0A1R3G292_9ROSI</name>
<gene>
    <name evidence="1" type="ORF">COLO4_37347</name>
</gene>
<dbReference type="Proteomes" id="UP000187203">
    <property type="component" value="Unassembled WGS sequence"/>
</dbReference>
<reference evidence="2" key="1">
    <citation type="submission" date="2013-09" db="EMBL/GenBank/DDBJ databases">
        <title>Corchorus olitorius genome sequencing.</title>
        <authorList>
            <person name="Alam M."/>
            <person name="Haque M.S."/>
            <person name="Islam M.S."/>
            <person name="Emdad E.M."/>
            <person name="Islam M.M."/>
            <person name="Ahmed B."/>
            <person name="Halim A."/>
            <person name="Hossen Q.M.M."/>
            <person name="Hossain M.Z."/>
            <person name="Ahmed R."/>
            <person name="Khan M.M."/>
            <person name="Islam R."/>
            <person name="Rashid M.M."/>
            <person name="Khan S.A."/>
            <person name="Rahman M.S."/>
            <person name="Alam M."/>
            <person name="Yahiya A.S."/>
            <person name="Khan M.S."/>
            <person name="Azam M.S."/>
            <person name="Haque T."/>
            <person name="Lashkar M.Z.H."/>
            <person name="Akhand A.I."/>
            <person name="Morshed G."/>
            <person name="Roy S."/>
            <person name="Uddin K.S."/>
            <person name="Rabeya T."/>
            <person name="Hossain A.S."/>
            <person name="Chowdhury A."/>
            <person name="Snigdha A.R."/>
            <person name="Mortoza M.S."/>
            <person name="Matin S.A."/>
            <person name="Hoque S.M.E."/>
            <person name="Islam M.K."/>
            <person name="Roy D.K."/>
            <person name="Haider R."/>
            <person name="Moosa M.M."/>
            <person name="Elias S.M."/>
            <person name="Hasan A.M."/>
            <person name="Jahan S."/>
            <person name="Shafiuddin M."/>
            <person name="Mahmood N."/>
            <person name="Shommy N.S."/>
        </authorList>
    </citation>
    <scope>NUCLEOTIDE SEQUENCE [LARGE SCALE GENOMIC DNA]</scope>
    <source>
        <strain evidence="2">cv. O-4</strain>
    </source>
</reference>
<dbReference type="STRING" id="93759.A0A1R3G292"/>
<comment type="caution">
    <text evidence="1">The sequence shown here is derived from an EMBL/GenBank/DDBJ whole genome shotgun (WGS) entry which is preliminary data.</text>
</comment>
<dbReference type="AlphaFoldDB" id="A0A1R3G292"/>
<dbReference type="OrthoDB" id="605328at2759"/>
<protein>
    <submittedName>
        <fullName evidence="1">Uncharacterized protein</fullName>
    </submittedName>
</protein>
<sequence>MPTYRGRFRHFEESRGHLYLMEGIDDLDTLLFDVYEMATDFSGWFLKYEVDLHPIAAAFPEMFCDSDKYPYYLYSILGIVQEETDDDSFLVLHIPKKKAIRYNFKDGSFREFHDFAPFYTQVTSRFRRKIEDLEYSDAYQFIQSFACV</sequence>
<proteinExistence type="predicted"/>
<evidence type="ECO:0000313" key="2">
    <source>
        <dbReference type="Proteomes" id="UP000187203"/>
    </source>
</evidence>
<dbReference type="EMBL" id="AWUE01023882">
    <property type="protein sequence ID" value="OMO52208.1"/>
    <property type="molecule type" value="Genomic_DNA"/>
</dbReference>
<organism evidence="1 2">
    <name type="scientific">Corchorus olitorius</name>
    <dbReference type="NCBI Taxonomy" id="93759"/>
    <lineage>
        <taxon>Eukaryota</taxon>
        <taxon>Viridiplantae</taxon>
        <taxon>Streptophyta</taxon>
        <taxon>Embryophyta</taxon>
        <taxon>Tracheophyta</taxon>
        <taxon>Spermatophyta</taxon>
        <taxon>Magnoliopsida</taxon>
        <taxon>eudicotyledons</taxon>
        <taxon>Gunneridae</taxon>
        <taxon>Pentapetalae</taxon>
        <taxon>rosids</taxon>
        <taxon>malvids</taxon>
        <taxon>Malvales</taxon>
        <taxon>Malvaceae</taxon>
        <taxon>Grewioideae</taxon>
        <taxon>Apeibeae</taxon>
        <taxon>Corchorus</taxon>
    </lineage>
</organism>
<evidence type="ECO:0000313" key="1">
    <source>
        <dbReference type="EMBL" id="OMO52208.1"/>
    </source>
</evidence>
<accession>A0A1R3G292</accession>